<gene>
    <name evidence="1" type="ORF">NXC12_PD00427</name>
</gene>
<sequence>MVAGSLQVNLCVRVAEVSRSAMNELGINLSAFNQLGNFKLGLLHSGGIDPSAGPTVGETEIGFSGAR</sequence>
<organism evidence="1 2">
    <name type="scientific">Rhizobium etli</name>
    <dbReference type="NCBI Taxonomy" id="29449"/>
    <lineage>
        <taxon>Bacteria</taxon>
        <taxon>Pseudomonadati</taxon>
        <taxon>Pseudomonadota</taxon>
        <taxon>Alphaproteobacteria</taxon>
        <taxon>Hyphomicrobiales</taxon>
        <taxon>Rhizobiaceae</taxon>
        <taxon>Rhizobium/Agrobacterium group</taxon>
        <taxon>Rhizobium</taxon>
    </lineage>
</organism>
<proteinExistence type="predicted"/>
<keyword evidence="1" id="KW-0614">Plasmid</keyword>
<reference evidence="1 2" key="1">
    <citation type="submission" date="2017-04" db="EMBL/GenBank/DDBJ databases">
        <title>Complete genome sequences of Rhizobium genomic linages associated to common bean (phaseolus vulgaris).</title>
        <authorList>
            <person name="Santamaria R.I."/>
            <person name="Bustos P."/>
            <person name="Perez-Carrascal O."/>
            <person name="Martinez-Flores I."/>
            <person name="Juarez S."/>
            <person name="Lozano L."/>
            <person name="Miranda F."/>
            <person name="Vinuesa P."/>
            <person name="Martinez-Romero E."/>
            <person name="Cevallos M.A."/>
            <person name="Romero D."/>
            <person name="Davila G."/>
            <person name="Gonzalez V."/>
        </authorList>
    </citation>
    <scope>NUCLEOTIDE SEQUENCE [LARGE SCALE GENOMIC DNA]</scope>
    <source>
        <strain evidence="1 2">NXC12</strain>
        <plasmid evidence="2">pretnxc12d</plasmid>
    </source>
</reference>
<protein>
    <submittedName>
        <fullName evidence="1">Uncharacterized protein</fullName>
    </submittedName>
</protein>
<name>A0AAN1BLN1_RHIET</name>
<accession>A0AAN1BLN1</accession>
<geneLocation type="plasmid" evidence="2">
    <name>pretnxc12d</name>
</geneLocation>
<dbReference type="EMBL" id="CP020910">
    <property type="protein sequence ID" value="ARQ13515.1"/>
    <property type="molecule type" value="Genomic_DNA"/>
</dbReference>
<evidence type="ECO:0000313" key="1">
    <source>
        <dbReference type="EMBL" id="ARQ13515.1"/>
    </source>
</evidence>
<dbReference type="Proteomes" id="UP000194159">
    <property type="component" value="Plasmid pRetNXC12d"/>
</dbReference>
<evidence type="ECO:0000313" key="2">
    <source>
        <dbReference type="Proteomes" id="UP000194159"/>
    </source>
</evidence>
<dbReference type="AlphaFoldDB" id="A0AAN1BLN1"/>